<evidence type="ECO:0000256" key="1">
    <source>
        <dbReference type="SAM" id="MobiDB-lite"/>
    </source>
</evidence>
<feature type="region of interest" description="Disordered" evidence="1">
    <location>
        <begin position="1"/>
        <end position="64"/>
    </location>
</feature>
<dbReference type="PANTHER" id="PTHR32108">
    <property type="entry name" value="DNA-DIRECTED RNA POLYMERASE SUBUNIT ALPHA"/>
    <property type="match status" value="1"/>
</dbReference>
<evidence type="ECO:0008006" key="4">
    <source>
        <dbReference type="Google" id="ProtNLM"/>
    </source>
</evidence>
<gene>
    <name evidence="3" type="primary">LOC107887904</name>
</gene>
<dbReference type="GeneID" id="107887904"/>
<feature type="compositionally biased region" description="Polar residues" evidence="1">
    <location>
        <begin position="49"/>
        <end position="64"/>
    </location>
</feature>
<name>A0ABM3A749_GOSHI</name>
<dbReference type="Proteomes" id="UP000818029">
    <property type="component" value="Chromosome A03"/>
</dbReference>
<evidence type="ECO:0000313" key="3">
    <source>
        <dbReference type="RefSeq" id="XP_040950682.1"/>
    </source>
</evidence>
<dbReference type="InterPro" id="IPR021109">
    <property type="entry name" value="Peptidase_aspartic_dom_sf"/>
</dbReference>
<reference evidence="3" key="2">
    <citation type="submission" date="2025-08" db="UniProtKB">
        <authorList>
            <consortium name="RefSeq"/>
        </authorList>
    </citation>
    <scope>IDENTIFICATION</scope>
</reference>
<protein>
    <recommendedName>
        <fullName evidence="4">Gag-pro-like protein</fullName>
    </recommendedName>
</protein>
<proteinExistence type="predicted"/>
<dbReference type="RefSeq" id="XP_040950682.1">
    <property type="nucleotide sequence ID" value="XM_041094748.1"/>
</dbReference>
<dbReference type="CDD" id="cd00303">
    <property type="entry name" value="retropepsin_like"/>
    <property type="match status" value="1"/>
</dbReference>
<accession>A0ABM3A749</accession>
<keyword evidence="2" id="KW-1185">Reference proteome</keyword>
<organism evidence="2 3">
    <name type="scientific">Gossypium hirsutum</name>
    <name type="common">Upland cotton</name>
    <name type="synonym">Gossypium mexicanum</name>
    <dbReference type="NCBI Taxonomy" id="3635"/>
    <lineage>
        <taxon>Eukaryota</taxon>
        <taxon>Viridiplantae</taxon>
        <taxon>Streptophyta</taxon>
        <taxon>Embryophyta</taxon>
        <taxon>Tracheophyta</taxon>
        <taxon>Spermatophyta</taxon>
        <taxon>Magnoliopsida</taxon>
        <taxon>eudicotyledons</taxon>
        <taxon>Gunneridae</taxon>
        <taxon>Pentapetalae</taxon>
        <taxon>rosids</taxon>
        <taxon>malvids</taxon>
        <taxon>Malvales</taxon>
        <taxon>Malvaceae</taxon>
        <taxon>Malvoideae</taxon>
        <taxon>Gossypium</taxon>
    </lineage>
</organism>
<feature type="region of interest" description="Disordered" evidence="1">
    <location>
        <begin position="259"/>
        <end position="279"/>
    </location>
</feature>
<feature type="compositionally biased region" description="Basic and acidic residues" evidence="1">
    <location>
        <begin position="15"/>
        <end position="31"/>
    </location>
</feature>
<dbReference type="PANTHER" id="PTHR32108:SF5">
    <property type="entry name" value="DYNACTIN SUBUNIT 1-LIKE"/>
    <property type="match status" value="1"/>
</dbReference>
<sequence>MAGEMIENAVRGGKIKGEMAKRSAPRRKDNEVNSLNSRAVTIGQPKAEQLSTQRQESSTRQNSEKIQFTPIPVTYRELYQSLYDAHAIGPFHLKPLQPPFPKWYDANAKCEYYAGIPGHSIENCTGFKKVVERLIKMGVVKFDSTPNTENPLPDHGNQGVNAIDETREGKIKEDIAKVKIPMKGSSGERQICVLGNERQETHRPRIIISLPGNNEVGAQIGPRVVIHKPNPFPYKDEKRVPWSYDCSIAIPEGESIASASRGVQNEGSHTRSGKRYDGGSIRVEPVKMKDVEVEREKEMEVPINEPVKEEEAKEFIKFLKHSEYSVVEQLHKQPACISVLALLLSFDVYRDALLKVLNETYVTHDISVNKLDRLVNNICADNFIYFNDDEIPPGGVGSTKSLHITTQCKGYTLPSVLIDNGSALNVLLLSTLNRLPIDSSHMKTCHNVVRAFDGTERKVMGRIDIPLEIGPNTYEVDFLVMDIKPSNNYLLGRPWIHSVGAVPSSLHQKLKLVTEGRLITINAEEDIIAEVTSKAPYVEASEEAIECSFRSLEIINATFILEGNEMPVPKMSRATMIAL</sequence>
<evidence type="ECO:0000313" key="2">
    <source>
        <dbReference type="Proteomes" id="UP000818029"/>
    </source>
</evidence>
<dbReference type="Gene3D" id="2.40.70.10">
    <property type="entry name" value="Acid Proteases"/>
    <property type="match status" value="1"/>
</dbReference>
<reference evidence="2" key="1">
    <citation type="journal article" date="2020" name="Nat. Genet.">
        <title>Genomic diversifications of five Gossypium allopolyploid species and their impact on cotton improvement.</title>
        <authorList>
            <person name="Chen Z.J."/>
            <person name="Sreedasyam A."/>
            <person name="Ando A."/>
            <person name="Song Q."/>
            <person name="De Santiago L.M."/>
            <person name="Hulse-Kemp A.M."/>
            <person name="Ding M."/>
            <person name="Ye W."/>
            <person name="Kirkbride R.C."/>
            <person name="Jenkins J."/>
            <person name="Plott C."/>
            <person name="Lovell J."/>
            <person name="Lin Y.M."/>
            <person name="Vaughn R."/>
            <person name="Liu B."/>
            <person name="Simpson S."/>
            <person name="Scheffler B.E."/>
            <person name="Wen L."/>
            <person name="Saski C.A."/>
            <person name="Grover C.E."/>
            <person name="Hu G."/>
            <person name="Conover J.L."/>
            <person name="Carlson J.W."/>
            <person name="Shu S."/>
            <person name="Boston L.B."/>
            <person name="Williams M."/>
            <person name="Peterson D.G."/>
            <person name="McGee K."/>
            <person name="Jones D.C."/>
            <person name="Wendel J.F."/>
            <person name="Stelly D.M."/>
            <person name="Grimwood J."/>
            <person name="Schmutz J."/>
        </authorList>
    </citation>
    <scope>NUCLEOTIDE SEQUENCE [LARGE SCALE GENOMIC DNA]</scope>
    <source>
        <strain evidence="2">cv. TM-1</strain>
    </source>
</reference>